<organism evidence="3 4">
    <name type="scientific">Parthenolecanium corni</name>
    <dbReference type="NCBI Taxonomy" id="536013"/>
    <lineage>
        <taxon>Eukaryota</taxon>
        <taxon>Metazoa</taxon>
        <taxon>Ecdysozoa</taxon>
        <taxon>Arthropoda</taxon>
        <taxon>Hexapoda</taxon>
        <taxon>Insecta</taxon>
        <taxon>Pterygota</taxon>
        <taxon>Neoptera</taxon>
        <taxon>Paraneoptera</taxon>
        <taxon>Hemiptera</taxon>
        <taxon>Sternorrhyncha</taxon>
        <taxon>Coccoidea</taxon>
        <taxon>Coccidae</taxon>
        <taxon>Parthenolecanium</taxon>
    </lineage>
</organism>
<dbReference type="Proteomes" id="UP001367676">
    <property type="component" value="Unassembled WGS sequence"/>
</dbReference>
<proteinExistence type="predicted"/>
<dbReference type="GO" id="GO:0008270">
    <property type="term" value="F:zinc ion binding"/>
    <property type="evidence" value="ECO:0007669"/>
    <property type="project" value="UniProtKB-KW"/>
</dbReference>
<comment type="caution">
    <text evidence="3">The sequence shown here is derived from an EMBL/GenBank/DDBJ whole genome shotgun (WGS) entry which is preliminary data.</text>
</comment>
<dbReference type="PROSITE" id="PS00028">
    <property type="entry name" value="ZINC_FINGER_C2H2_1"/>
    <property type="match status" value="2"/>
</dbReference>
<dbReference type="InterPro" id="IPR013087">
    <property type="entry name" value="Znf_C2H2_type"/>
</dbReference>
<feature type="domain" description="C2H2-type" evidence="2">
    <location>
        <begin position="96"/>
        <end position="124"/>
    </location>
</feature>
<dbReference type="PANTHER" id="PTHR33936:SF24">
    <property type="entry name" value="C2H2-TYPE DOMAIN-CONTAINING PROTEIN"/>
    <property type="match status" value="1"/>
</dbReference>
<evidence type="ECO:0000259" key="2">
    <source>
        <dbReference type="PROSITE" id="PS50157"/>
    </source>
</evidence>
<sequence>MQTVLKKVQNLYNPSSPRESNNWVQMVQLDSSLSFEDKENVQEARKLICNTCNYGFTYRKTLIRHIQDKHPEEMCADISSQAYNPVESHQNSRGHRVCPLCSTLFLRKETIYKHFRTVHDKKIEIHSMDVENEEAFLEWKRWFENDTKCKFVKYNHYKSKKQVVKILICHRSGCFQSRSRGVRHLRLTGSEKINGFCPSEVRFVHNLTTNRCTVHYIDEHIGHGPELQFLKLEEPNKMLNHDSMLDFPAILDESCDLPKPNLEDKHLLDTIVLSTWISENKDSVLYIKGPEESDPQFPELSSGPNGDFVFIIMNEFQATMFAEYASDIVAVSRMEGPNDYDLELFVVMVVDNFRQGIPCCLMLSNRSDQYVYELLFTKLGDYAGRIKPNIFMSDVQDIYANAWKVTMPPPHRQLFCSWYVKQSWEKNLSRIEGSSKRKAMRQSLKELQMELSPFRFHELLRQLLSTNDPDLDSFLEYFRQNFEKNESTWAYCHRKYAGINTNSVCDRFFRLVRHLYLRDRTNFSLEQILDALSMLLTSLPQEKLIREVKGKLVSKIKEARVRHSMVVNWPEEQLNAIIVVSQTKWLVPSANDDEKEEIHQVEKVLAECDCKLMCGECRCCLHQYRCSCLDNCIQFNMCVHIHAVCILQNTIRTDSSNDLVEEFIVDVSLAEMDSEMENNNGSLFVKIEDE</sequence>
<dbReference type="EMBL" id="JBBCAQ010000010">
    <property type="protein sequence ID" value="KAK7601208.1"/>
    <property type="molecule type" value="Genomic_DNA"/>
</dbReference>
<evidence type="ECO:0000313" key="4">
    <source>
        <dbReference type="Proteomes" id="UP001367676"/>
    </source>
</evidence>
<keyword evidence="1" id="KW-0862">Zinc</keyword>
<protein>
    <recommendedName>
        <fullName evidence="2">C2H2-type domain-containing protein</fullName>
    </recommendedName>
</protein>
<feature type="domain" description="C2H2-type" evidence="2">
    <location>
        <begin position="47"/>
        <end position="75"/>
    </location>
</feature>
<dbReference type="Gene3D" id="3.30.160.60">
    <property type="entry name" value="Classic Zinc Finger"/>
    <property type="match status" value="1"/>
</dbReference>
<keyword evidence="4" id="KW-1185">Reference proteome</keyword>
<reference evidence="3 4" key="1">
    <citation type="submission" date="2024-03" db="EMBL/GenBank/DDBJ databases">
        <title>Adaptation during the transition from Ophiocordyceps entomopathogen to insect associate is accompanied by gene loss and intensified selection.</title>
        <authorList>
            <person name="Ward C.M."/>
            <person name="Onetto C.A."/>
            <person name="Borneman A.R."/>
        </authorList>
    </citation>
    <scope>NUCLEOTIDE SEQUENCE [LARGE SCALE GENOMIC DNA]</scope>
    <source>
        <strain evidence="3">AWRI1</strain>
        <tissue evidence="3">Single Adult Female</tissue>
    </source>
</reference>
<dbReference type="AlphaFoldDB" id="A0AAN9U057"/>
<accession>A0AAN9U057</accession>
<dbReference type="InterPro" id="IPR052797">
    <property type="entry name" value="RegFact_GeneExpr_CellDeath"/>
</dbReference>
<dbReference type="SMART" id="SM00355">
    <property type="entry name" value="ZnF_C2H2"/>
    <property type="match status" value="2"/>
</dbReference>
<name>A0AAN9U057_9HEMI</name>
<dbReference type="PROSITE" id="PS50157">
    <property type="entry name" value="ZINC_FINGER_C2H2_2"/>
    <property type="match status" value="2"/>
</dbReference>
<gene>
    <name evidence="3" type="ORF">V9T40_008649</name>
</gene>
<dbReference type="PANTHER" id="PTHR33936">
    <property type="entry name" value="PROTEIN CBG17840"/>
    <property type="match status" value="1"/>
</dbReference>
<keyword evidence="1" id="KW-0479">Metal-binding</keyword>
<evidence type="ECO:0000256" key="1">
    <source>
        <dbReference type="PROSITE-ProRule" id="PRU00042"/>
    </source>
</evidence>
<keyword evidence="1" id="KW-0863">Zinc-finger</keyword>
<evidence type="ECO:0000313" key="3">
    <source>
        <dbReference type="EMBL" id="KAK7601208.1"/>
    </source>
</evidence>